<keyword evidence="4 7" id="KW-0547">Nucleotide-binding</keyword>
<comment type="function">
    <text evidence="7">Catalyzes the ATP-dependent amidation of deamido-NAD to form NAD. Uses L-glutamine as a nitrogen source.</text>
</comment>
<dbReference type="Proteomes" id="UP000010384">
    <property type="component" value="Chromosome"/>
</dbReference>
<evidence type="ECO:0000256" key="4">
    <source>
        <dbReference type="ARBA" id="ARBA00022741"/>
    </source>
</evidence>
<dbReference type="SUPFAM" id="SSF52402">
    <property type="entry name" value="Adenine nucleotide alpha hydrolases-like"/>
    <property type="match status" value="1"/>
</dbReference>
<evidence type="ECO:0000256" key="7">
    <source>
        <dbReference type="HAMAP-Rule" id="MF_02090"/>
    </source>
</evidence>
<evidence type="ECO:0000256" key="1">
    <source>
        <dbReference type="ARBA" id="ARBA00005188"/>
    </source>
</evidence>
<feature type="binding site" evidence="7">
    <location>
        <position position="223"/>
    </location>
    <ligand>
        <name>L-glutamine</name>
        <dbReference type="ChEBI" id="CHEBI:58359"/>
    </ligand>
</feature>
<dbReference type="GO" id="GO:0004359">
    <property type="term" value="F:glutaminase activity"/>
    <property type="evidence" value="ECO:0007669"/>
    <property type="project" value="InterPro"/>
</dbReference>
<dbReference type="KEGG" id="cthe:Chro_0041"/>
<keyword evidence="12" id="KW-1185">Reference proteome</keyword>
<dbReference type="InterPro" id="IPR014445">
    <property type="entry name" value="Gln-dep_NAD_synthase"/>
</dbReference>
<feature type="active site" description="For glutaminase activity" evidence="7">
    <location>
        <position position="116"/>
    </location>
</feature>
<comment type="similarity">
    <text evidence="9">Belongs to the NAD synthetase family.</text>
</comment>
<dbReference type="GO" id="GO:0008795">
    <property type="term" value="F:NAD+ synthase activity"/>
    <property type="evidence" value="ECO:0007669"/>
    <property type="project" value="UniProtKB-UniRule"/>
</dbReference>
<dbReference type="AlphaFoldDB" id="K9TT67"/>
<sequence>MKIAIAQLNPTIGDLNGNAQQILAAAQQAEKQSVRLLLTPELSLCGYPPRDLLLDPSFVSQMGATLQRLAEELPSQMAVLVGCVQPNERSLAFGGKPLFNSIALLQKGKIQQIFHKRLLPTYDVFDEYRYFEPGLEANSLVLEGERQEARGKGNEKDNAPITNYQLPITNYRSQLDSPIKIGVTICEDLWNDEEFWGRRSYAINPIEELIQQGVDLVVNLSASPYSANKQQVREAMLQHGSMRHQIPVLYTNQVGANDDLIFDGCSVGFNRAGEMVCRARAFETDLLIVEYDEQAGDLQPSKIAPTPANLDEEIWQALVLGVRDYTRKCGFSKVVLGLSGGIDSSLVAAIATAALGKENVLGVLMPSPYSSEHSVHDALELGKNLGILTQTIPIGDLMQGYDKTLEPLFAGTPFGIAEENIQSRIRGNLLMAVANKFGYLLLSTGNKSEMAVGYCTLYGDMNGGLAAIADVPKTRVYSICRWLNERGEERGVRSEGVNTNFRLPTPDSRLPTIPENVINKPPSAELKPGQLDQDSLPDYDTLDDILQKLIQEHQSAAQIVAAGHDAAVVDRVVQLVVKAEFKRRQAPPGLKITDRAFGTGWRMPIANKWVSHSRMPSSEVVSQAAASPSVPPR</sequence>
<dbReference type="InterPro" id="IPR003694">
    <property type="entry name" value="NAD_synthase"/>
</dbReference>
<dbReference type="RefSeq" id="WP_015152150.1">
    <property type="nucleotide sequence ID" value="NC_019695.1"/>
</dbReference>
<gene>
    <name evidence="7" type="primary">nadE</name>
    <name evidence="11" type="ORF">Chro_0041</name>
</gene>
<dbReference type="eggNOG" id="COG0171">
    <property type="taxonomic scope" value="Bacteria"/>
</dbReference>
<dbReference type="PANTHER" id="PTHR23090">
    <property type="entry name" value="NH 3 /GLUTAMINE-DEPENDENT NAD + SYNTHETASE"/>
    <property type="match status" value="1"/>
</dbReference>
<dbReference type="eggNOG" id="COG0388">
    <property type="taxonomic scope" value="Bacteria"/>
</dbReference>
<dbReference type="HAMAP" id="MF_02090">
    <property type="entry name" value="NadE_glutamine_dep"/>
    <property type="match status" value="1"/>
</dbReference>
<keyword evidence="5 7" id="KW-0067">ATP-binding</keyword>
<evidence type="ECO:0000256" key="2">
    <source>
        <dbReference type="ARBA" id="ARBA00007145"/>
    </source>
</evidence>
<dbReference type="FunFam" id="3.40.50.620:FF:000106">
    <property type="entry name" value="Glutamine-dependent NAD(+) synthetase"/>
    <property type="match status" value="1"/>
</dbReference>
<evidence type="ECO:0000259" key="10">
    <source>
        <dbReference type="PROSITE" id="PS50263"/>
    </source>
</evidence>
<dbReference type="Gene3D" id="3.40.50.620">
    <property type="entry name" value="HUPs"/>
    <property type="match status" value="1"/>
</dbReference>
<dbReference type="PANTHER" id="PTHR23090:SF9">
    <property type="entry name" value="GLUTAMINE-DEPENDENT NAD(+) SYNTHETASE"/>
    <property type="match status" value="1"/>
</dbReference>
<accession>K9TT67</accession>
<keyword evidence="6 7" id="KW-0520">NAD</keyword>
<keyword evidence="3 7" id="KW-0436">Ligase</keyword>
<dbReference type="Pfam" id="PF00795">
    <property type="entry name" value="CN_hydrolase"/>
    <property type="match status" value="1"/>
</dbReference>
<reference evidence="11 12" key="1">
    <citation type="submission" date="2012-06" db="EMBL/GenBank/DDBJ databases">
        <title>Finished chromosome of genome of Chroococcidiopsis thermalis PCC 7203.</title>
        <authorList>
            <consortium name="US DOE Joint Genome Institute"/>
            <person name="Gugger M."/>
            <person name="Coursin T."/>
            <person name="Rippka R."/>
            <person name="Tandeau De Marsac N."/>
            <person name="Huntemann M."/>
            <person name="Wei C.-L."/>
            <person name="Han J."/>
            <person name="Detter J.C."/>
            <person name="Han C."/>
            <person name="Tapia R."/>
            <person name="Davenport K."/>
            <person name="Daligault H."/>
            <person name="Erkkila T."/>
            <person name="Gu W."/>
            <person name="Munk A.C.C."/>
            <person name="Teshima H."/>
            <person name="Xu Y."/>
            <person name="Chain P."/>
            <person name="Chen A."/>
            <person name="Krypides N."/>
            <person name="Mavromatis K."/>
            <person name="Markowitz V."/>
            <person name="Szeto E."/>
            <person name="Ivanova N."/>
            <person name="Mikhailova N."/>
            <person name="Ovchinnikova G."/>
            <person name="Pagani I."/>
            <person name="Pati A."/>
            <person name="Goodwin L."/>
            <person name="Peters L."/>
            <person name="Pitluck S."/>
            <person name="Woyke T."/>
            <person name="Kerfeld C."/>
        </authorList>
    </citation>
    <scope>NUCLEOTIDE SEQUENCE [LARGE SCALE GENOMIC DNA]</scope>
    <source>
        <strain evidence="11 12">PCC 7203</strain>
    </source>
</reference>
<feature type="active site" description="Proton acceptor; for glutaminase activity" evidence="7">
    <location>
        <position position="41"/>
    </location>
</feature>
<dbReference type="InterPro" id="IPR003010">
    <property type="entry name" value="C-N_Hydrolase"/>
</dbReference>
<feature type="binding site" evidence="7">
    <location>
        <position position="420"/>
    </location>
    <ligand>
        <name>deamido-NAD(+)</name>
        <dbReference type="ChEBI" id="CHEBI:58437"/>
        <note>ligand shared between two neighboring subunits</note>
    </ligand>
</feature>
<proteinExistence type="inferred from homology"/>
<name>K9TT67_CHRTP</name>
<evidence type="ECO:0000256" key="9">
    <source>
        <dbReference type="RuleBase" id="RU003811"/>
    </source>
</evidence>
<dbReference type="GO" id="GO:0009435">
    <property type="term" value="P:NAD+ biosynthetic process"/>
    <property type="evidence" value="ECO:0007669"/>
    <property type="project" value="UniProtKB-UniRule"/>
</dbReference>
<dbReference type="SUPFAM" id="SSF56317">
    <property type="entry name" value="Carbon-nitrogen hydrolase"/>
    <property type="match status" value="1"/>
</dbReference>
<evidence type="ECO:0000256" key="6">
    <source>
        <dbReference type="ARBA" id="ARBA00023027"/>
    </source>
</evidence>
<dbReference type="InterPro" id="IPR022310">
    <property type="entry name" value="NAD/GMP_synthase"/>
</dbReference>
<comment type="pathway">
    <text evidence="1 7 8">Cofactor biosynthesis; NAD(+) biosynthesis; NAD(+) from deamido-NAD(+) (L-Gln route): step 1/1.</text>
</comment>
<feature type="binding site" evidence="7">
    <location>
        <position position="444"/>
    </location>
    <ligand>
        <name>ATP</name>
        <dbReference type="ChEBI" id="CHEBI:30616"/>
    </ligand>
</feature>
<dbReference type="HOGENOM" id="CLU_022313_2_0_3"/>
<protein>
    <recommendedName>
        <fullName evidence="7 8">Glutamine-dependent NAD(+) synthetase</fullName>
        <ecNumber evidence="7 8">6.3.5.1</ecNumber>
    </recommendedName>
    <alternativeName>
        <fullName evidence="7 8">NAD(+) synthase [glutamine-hydrolyzing]</fullName>
    </alternativeName>
</protein>
<comment type="catalytic activity">
    <reaction evidence="7 8">
        <text>deamido-NAD(+) + L-glutamine + ATP + H2O = L-glutamate + AMP + diphosphate + NAD(+) + H(+)</text>
        <dbReference type="Rhea" id="RHEA:24384"/>
        <dbReference type="ChEBI" id="CHEBI:15377"/>
        <dbReference type="ChEBI" id="CHEBI:15378"/>
        <dbReference type="ChEBI" id="CHEBI:29985"/>
        <dbReference type="ChEBI" id="CHEBI:30616"/>
        <dbReference type="ChEBI" id="CHEBI:33019"/>
        <dbReference type="ChEBI" id="CHEBI:57540"/>
        <dbReference type="ChEBI" id="CHEBI:58359"/>
        <dbReference type="ChEBI" id="CHEBI:58437"/>
        <dbReference type="ChEBI" id="CHEBI:456215"/>
        <dbReference type="EC" id="6.3.5.1"/>
    </reaction>
</comment>
<evidence type="ECO:0000256" key="5">
    <source>
        <dbReference type="ARBA" id="ARBA00022840"/>
    </source>
</evidence>
<dbReference type="UniPathway" id="UPA00253">
    <property type="reaction ID" value="UER00334"/>
</dbReference>
<dbReference type="PROSITE" id="PS50263">
    <property type="entry name" value="CN_HYDROLASE"/>
    <property type="match status" value="1"/>
</dbReference>
<evidence type="ECO:0000313" key="11">
    <source>
        <dbReference type="EMBL" id="AFY85598.1"/>
    </source>
</evidence>
<evidence type="ECO:0000313" key="12">
    <source>
        <dbReference type="Proteomes" id="UP000010384"/>
    </source>
</evidence>
<dbReference type="InterPro" id="IPR036526">
    <property type="entry name" value="C-N_Hydrolase_sf"/>
</dbReference>
<dbReference type="PIRSF" id="PIRSF006630">
    <property type="entry name" value="NADS_GAT"/>
    <property type="match status" value="1"/>
</dbReference>
<feature type="binding site" evidence="7">
    <location>
        <position position="122"/>
    </location>
    <ligand>
        <name>L-glutamine</name>
        <dbReference type="ChEBI" id="CHEBI:58359"/>
    </ligand>
</feature>
<feature type="binding site" evidence="7">
    <location>
        <begin position="337"/>
        <end position="344"/>
    </location>
    <ligand>
        <name>ATP</name>
        <dbReference type="ChEBI" id="CHEBI:30616"/>
    </ligand>
</feature>
<dbReference type="InterPro" id="IPR014729">
    <property type="entry name" value="Rossmann-like_a/b/a_fold"/>
</dbReference>
<feature type="binding site" evidence="7">
    <location>
        <position position="582"/>
    </location>
    <ligand>
        <name>deamido-NAD(+)</name>
        <dbReference type="ChEBI" id="CHEBI:58437"/>
        <note>ligand shared between two neighboring subunits</note>
    </ligand>
</feature>
<dbReference type="NCBIfam" id="TIGR00552">
    <property type="entry name" value="nadE"/>
    <property type="match status" value="1"/>
</dbReference>
<dbReference type="GO" id="GO:0005737">
    <property type="term" value="C:cytoplasm"/>
    <property type="evidence" value="ECO:0007669"/>
    <property type="project" value="InterPro"/>
</dbReference>
<comment type="similarity">
    <text evidence="2 7 8">In the C-terminal section; belongs to the NAD synthetase family.</text>
</comment>
<evidence type="ECO:0000256" key="8">
    <source>
        <dbReference type="PIRNR" id="PIRNR006630"/>
    </source>
</evidence>
<feature type="binding site" evidence="7">
    <location>
        <position position="229"/>
    </location>
    <ligand>
        <name>L-glutamine</name>
        <dbReference type="ChEBI" id="CHEBI:58359"/>
    </ligand>
</feature>
<comment type="caution">
    <text evidence="7">Lacks conserved residue(s) required for the propagation of feature annotation.</text>
</comment>
<dbReference type="EMBL" id="CP003597">
    <property type="protein sequence ID" value="AFY85598.1"/>
    <property type="molecule type" value="Genomic_DNA"/>
</dbReference>
<dbReference type="STRING" id="251229.Chro_0041"/>
<dbReference type="GO" id="GO:0005524">
    <property type="term" value="F:ATP binding"/>
    <property type="evidence" value="ECO:0007669"/>
    <property type="project" value="UniProtKB-UniRule"/>
</dbReference>
<feature type="domain" description="CN hydrolase" evidence="10">
    <location>
        <begin position="1"/>
        <end position="293"/>
    </location>
</feature>
<dbReference type="NCBIfam" id="NF010588">
    <property type="entry name" value="PRK13981.1"/>
    <property type="match status" value="1"/>
</dbReference>
<feature type="active site" description="Nucleophile; for glutaminase activity" evidence="7">
    <location>
        <position position="186"/>
    </location>
</feature>
<dbReference type="CDD" id="cd07570">
    <property type="entry name" value="GAT_Gln-NAD-synth"/>
    <property type="match status" value="1"/>
</dbReference>
<dbReference type="InParanoid" id="K9TT67"/>
<dbReference type="EC" id="6.3.5.1" evidence="7 8"/>
<dbReference type="Gene3D" id="3.60.110.10">
    <property type="entry name" value="Carbon-nitrogen hydrolase"/>
    <property type="match status" value="1"/>
</dbReference>
<evidence type="ECO:0000256" key="3">
    <source>
        <dbReference type="ARBA" id="ARBA00022598"/>
    </source>
</evidence>
<dbReference type="CDD" id="cd00553">
    <property type="entry name" value="NAD_synthase"/>
    <property type="match status" value="1"/>
</dbReference>
<organism evidence="11 12">
    <name type="scientific">Chroococcidiopsis thermalis (strain PCC 7203)</name>
    <dbReference type="NCBI Taxonomy" id="251229"/>
    <lineage>
        <taxon>Bacteria</taxon>
        <taxon>Bacillati</taxon>
        <taxon>Cyanobacteriota</taxon>
        <taxon>Cyanophyceae</taxon>
        <taxon>Chroococcidiopsidales</taxon>
        <taxon>Chroococcidiopsidaceae</taxon>
        <taxon>Chroococcidiopsis</taxon>
    </lineage>
</organism>
<dbReference type="Pfam" id="PF02540">
    <property type="entry name" value="NAD_synthase"/>
    <property type="match status" value="1"/>
</dbReference>
<feature type="binding site" evidence="7">
    <location>
        <position position="449"/>
    </location>
    <ligand>
        <name>deamido-NAD(+)</name>
        <dbReference type="ChEBI" id="CHEBI:58437"/>
        <note>ligand shared between two neighboring subunits</note>
    </ligand>
</feature>
<dbReference type="GO" id="GO:0003952">
    <property type="term" value="F:NAD+ synthase (glutamine-hydrolyzing) activity"/>
    <property type="evidence" value="ECO:0007669"/>
    <property type="project" value="UniProtKB-UniRule"/>
</dbReference>
<dbReference type="PATRIC" id="fig|251229.3.peg.50"/>